<organism evidence="1">
    <name type="scientific">marine sediment metagenome</name>
    <dbReference type="NCBI Taxonomy" id="412755"/>
    <lineage>
        <taxon>unclassified sequences</taxon>
        <taxon>metagenomes</taxon>
        <taxon>ecological metagenomes</taxon>
    </lineage>
</organism>
<dbReference type="AlphaFoldDB" id="X1LUJ3"/>
<dbReference type="EMBL" id="BARV01012916">
    <property type="protein sequence ID" value="GAI09461.1"/>
    <property type="molecule type" value="Genomic_DNA"/>
</dbReference>
<comment type="caution">
    <text evidence="1">The sequence shown here is derived from an EMBL/GenBank/DDBJ whole genome shotgun (WGS) entry which is preliminary data.</text>
</comment>
<name>X1LUJ3_9ZZZZ</name>
<sequence length="135" mass="15983">IRFLVDEHLNRLEGKDREKTPEEKFYNAIYLPSENHQRNVYVTFVDAYIKTRGRRGSLDFYAPKLAGVTGYDDNTVRKIVRKLVNSGFVKIGEYNFFSPTLRVKKESLSDNEFVEILTEYSAFILKKNQYRDWWG</sequence>
<protein>
    <submittedName>
        <fullName evidence="1">Uncharacterized protein</fullName>
    </submittedName>
</protein>
<proteinExistence type="predicted"/>
<gene>
    <name evidence="1" type="ORF">S06H3_23661</name>
</gene>
<feature type="non-terminal residue" evidence="1">
    <location>
        <position position="1"/>
    </location>
</feature>
<accession>X1LUJ3</accession>
<evidence type="ECO:0000313" key="1">
    <source>
        <dbReference type="EMBL" id="GAI09461.1"/>
    </source>
</evidence>
<reference evidence="1" key="1">
    <citation type="journal article" date="2014" name="Front. Microbiol.">
        <title>High frequency of phylogenetically diverse reductive dehalogenase-homologous genes in deep subseafloor sedimentary metagenomes.</title>
        <authorList>
            <person name="Kawai M."/>
            <person name="Futagami T."/>
            <person name="Toyoda A."/>
            <person name="Takaki Y."/>
            <person name="Nishi S."/>
            <person name="Hori S."/>
            <person name="Arai W."/>
            <person name="Tsubouchi T."/>
            <person name="Morono Y."/>
            <person name="Uchiyama I."/>
            <person name="Ito T."/>
            <person name="Fujiyama A."/>
            <person name="Inagaki F."/>
            <person name="Takami H."/>
        </authorList>
    </citation>
    <scope>NUCLEOTIDE SEQUENCE</scope>
    <source>
        <strain evidence="1">Expedition CK06-06</strain>
    </source>
</reference>